<dbReference type="Pfam" id="PF11465">
    <property type="entry name" value="Receptor_2B4"/>
    <property type="match status" value="1"/>
</dbReference>
<feature type="domain" description="Natural killer cell receptor 2B4 immunoglobulin" evidence="1">
    <location>
        <begin position="15"/>
        <end position="120"/>
    </location>
</feature>
<gene>
    <name evidence="2" type="ORF">Y1Q_0000191</name>
</gene>
<sequence>MATIDVEPLCNYTACQEVKLTVTAAVAETVQLQPKTWPTSWVEIDWKVKLGSQTDWILRHDQNSTLANPLLPFADRVSFHPGNLSLQINLVTEKESGLYTMDLKLGDGSGITNNFRLFVLGEFGGASFPLW</sequence>
<evidence type="ECO:0000259" key="1">
    <source>
        <dbReference type="Pfam" id="PF11465"/>
    </source>
</evidence>
<accession>A0A151NFS3</accession>
<dbReference type="SUPFAM" id="SSF48726">
    <property type="entry name" value="Immunoglobulin"/>
    <property type="match status" value="1"/>
</dbReference>
<proteinExistence type="predicted"/>
<dbReference type="InterPro" id="IPR036179">
    <property type="entry name" value="Ig-like_dom_sf"/>
</dbReference>
<comment type="caution">
    <text evidence="2">The sequence shown here is derived from an EMBL/GenBank/DDBJ whole genome shotgun (WGS) entry which is preliminary data.</text>
</comment>
<dbReference type="Gene3D" id="2.60.40.10">
    <property type="entry name" value="Immunoglobulins"/>
    <property type="match status" value="1"/>
</dbReference>
<organism evidence="2 3">
    <name type="scientific">Alligator mississippiensis</name>
    <name type="common">American alligator</name>
    <dbReference type="NCBI Taxonomy" id="8496"/>
    <lineage>
        <taxon>Eukaryota</taxon>
        <taxon>Metazoa</taxon>
        <taxon>Chordata</taxon>
        <taxon>Craniata</taxon>
        <taxon>Vertebrata</taxon>
        <taxon>Euteleostomi</taxon>
        <taxon>Archelosauria</taxon>
        <taxon>Archosauria</taxon>
        <taxon>Crocodylia</taxon>
        <taxon>Alligatoridae</taxon>
        <taxon>Alligatorinae</taxon>
        <taxon>Alligator</taxon>
    </lineage>
</organism>
<keyword evidence="3" id="KW-1185">Reference proteome</keyword>
<dbReference type="Proteomes" id="UP000050525">
    <property type="component" value="Unassembled WGS sequence"/>
</dbReference>
<evidence type="ECO:0000313" key="3">
    <source>
        <dbReference type="Proteomes" id="UP000050525"/>
    </source>
</evidence>
<dbReference type="EMBL" id="AKHW03003124">
    <property type="protein sequence ID" value="KYO35676.1"/>
    <property type="molecule type" value="Genomic_DNA"/>
</dbReference>
<dbReference type="InterPro" id="IPR024303">
    <property type="entry name" value="NK_rcpt_2B4_Ig_dom"/>
</dbReference>
<evidence type="ECO:0000313" key="2">
    <source>
        <dbReference type="EMBL" id="KYO35676.1"/>
    </source>
</evidence>
<dbReference type="AlphaFoldDB" id="A0A151NFS3"/>
<dbReference type="InterPro" id="IPR013783">
    <property type="entry name" value="Ig-like_fold"/>
</dbReference>
<name>A0A151NFS3_ALLMI</name>
<reference evidence="2 3" key="1">
    <citation type="journal article" date="2012" name="Genome Biol.">
        <title>Sequencing three crocodilian genomes to illuminate the evolution of archosaurs and amniotes.</title>
        <authorList>
            <person name="St John J.A."/>
            <person name="Braun E.L."/>
            <person name="Isberg S.R."/>
            <person name="Miles L.G."/>
            <person name="Chong A.Y."/>
            <person name="Gongora J."/>
            <person name="Dalzell P."/>
            <person name="Moran C."/>
            <person name="Bed'hom B."/>
            <person name="Abzhanov A."/>
            <person name="Burgess S.C."/>
            <person name="Cooksey A.M."/>
            <person name="Castoe T.A."/>
            <person name="Crawford N.G."/>
            <person name="Densmore L.D."/>
            <person name="Drew J.C."/>
            <person name="Edwards S.V."/>
            <person name="Faircloth B.C."/>
            <person name="Fujita M.K."/>
            <person name="Greenwold M.J."/>
            <person name="Hoffmann F.G."/>
            <person name="Howard J.M."/>
            <person name="Iguchi T."/>
            <person name="Janes D.E."/>
            <person name="Khan S.Y."/>
            <person name="Kohno S."/>
            <person name="de Koning A.J."/>
            <person name="Lance S.L."/>
            <person name="McCarthy F.M."/>
            <person name="McCormack J.E."/>
            <person name="Merchant M.E."/>
            <person name="Peterson D.G."/>
            <person name="Pollock D.D."/>
            <person name="Pourmand N."/>
            <person name="Raney B.J."/>
            <person name="Roessler K.A."/>
            <person name="Sanford J.R."/>
            <person name="Sawyer R.H."/>
            <person name="Schmidt C.J."/>
            <person name="Triplett E.W."/>
            <person name="Tuberville T.D."/>
            <person name="Venegas-Anaya M."/>
            <person name="Howard J.T."/>
            <person name="Jarvis E.D."/>
            <person name="Guillette L.J.Jr."/>
            <person name="Glenn T.C."/>
            <person name="Green R.E."/>
            <person name="Ray D.A."/>
        </authorList>
    </citation>
    <scope>NUCLEOTIDE SEQUENCE [LARGE SCALE GENOMIC DNA]</scope>
    <source>
        <strain evidence="2">KSC_2009_1</strain>
    </source>
</reference>
<protein>
    <recommendedName>
        <fullName evidence="1">Natural killer cell receptor 2B4 immunoglobulin domain-containing protein</fullName>
    </recommendedName>
</protein>